<keyword evidence="1" id="KW-0547">Nucleotide-binding</keyword>
<protein>
    <submittedName>
        <fullName evidence="4">Kinase-like protein</fullName>
    </submittedName>
</protein>
<dbReference type="PANTHER" id="PTHR44329:SF298">
    <property type="entry name" value="MIXED LINEAGE KINASE DOMAIN-LIKE PROTEIN"/>
    <property type="match status" value="1"/>
</dbReference>
<dbReference type="SMART" id="SM00220">
    <property type="entry name" value="S_TKc"/>
    <property type="match status" value="1"/>
</dbReference>
<dbReference type="AlphaFoldDB" id="A0A166PAG7"/>
<reference evidence="4 5" key="1">
    <citation type="journal article" date="2016" name="Mol. Biol. Evol.">
        <title>Comparative Genomics of Early-Diverging Mushroom-Forming Fungi Provides Insights into the Origins of Lignocellulose Decay Capabilities.</title>
        <authorList>
            <person name="Nagy L.G."/>
            <person name="Riley R."/>
            <person name="Tritt A."/>
            <person name="Adam C."/>
            <person name="Daum C."/>
            <person name="Floudas D."/>
            <person name="Sun H."/>
            <person name="Yadav J.S."/>
            <person name="Pangilinan J."/>
            <person name="Larsson K.H."/>
            <person name="Matsuura K."/>
            <person name="Barry K."/>
            <person name="Labutti K."/>
            <person name="Kuo R."/>
            <person name="Ohm R.A."/>
            <person name="Bhattacharya S.S."/>
            <person name="Shirouzu T."/>
            <person name="Yoshinaga Y."/>
            <person name="Martin F.M."/>
            <person name="Grigoriev I.V."/>
            <person name="Hibbett D.S."/>
        </authorList>
    </citation>
    <scope>NUCLEOTIDE SEQUENCE [LARGE SCALE GENOMIC DNA]</scope>
    <source>
        <strain evidence="4 5">CBS 109695</strain>
    </source>
</reference>
<dbReference type="InterPro" id="IPR011009">
    <property type="entry name" value="Kinase-like_dom_sf"/>
</dbReference>
<proteinExistence type="predicted"/>
<accession>A0A166PAG7</accession>
<evidence type="ECO:0000256" key="2">
    <source>
        <dbReference type="ARBA" id="ARBA00022840"/>
    </source>
</evidence>
<dbReference type="GO" id="GO:0005524">
    <property type="term" value="F:ATP binding"/>
    <property type="evidence" value="ECO:0007669"/>
    <property type="project" value="UniProtKB-KW"/>
</dbReference>
<dbReference type="PROSITE" id="PS50011">
    <property type="entry name" value="PROTEIN_KINASE_DOM"/>
    <property type="match status" value="1"/>
</dbReference>
<keyword evidence="5" id="KW-1185">Reference proteome</keyword>
<gene>
    <name evidence="4" type="ORF">FIBSPDRAFT_369653</name>
</gene>
<dbReference type="InterPro" id="IPR008271">
    <property type="entry name" value="Ser/Thr_kinase_AS"/>
</dbReference>
<dbReference type="Proteomes" id="UP000076532">
    <property type="component" value="Unassembled WGS sequence"/>
</dbReference>
<feature type="domain" description="Protein kinase" evidence="3">
    <location>
        <begin position="1"/>
        <end position="210"/>
    </location>
</feature>
<dbReference type="OrthoDB" id="5966500at2759"/>
<evidence type="ECO:0000259" key="3">
    <source>
        <dbReference type="PROSITE" id="PS50011"/>
    </source>
</evidence>
<dbReference type="PANTHER" id="PTHR44329">
    <property type="entry name" value="SERINE/THREONINE-PROTEIN KINASE TNNI3K-RELATED"/>
    <property type="match status" value="1"/>
</dbReference>
<keyword evidence="2" id="KW-0067">ATP-binding</keyword>
<evidence type="ECO:0000313" key="5">
    <source>
        <dbReference type="Proteomes" id="UP000076532"/>
    </source>
</evidence>
<dbReference type="GO" id="GO:0004674">
    <property type="term" value="F:protein serine/threonine kinase activity"/>
    <property type="evidence" value="ECO:0007669"/>
    <property type="project" value="TreeGrafter"/>
</dbReference>
<evidence type="ECO:0000256" key="1">
    <source>
        <dbReference type="ARBA" id="ARBA00022741"/>
    </source>
</evidence>
<name>A0A166PAG7_9AGAM</name>
<dbReference type="PROSITE" id="PS00108">
    <property type="entry name" value="PROTEIN_KINASE_ST"/>
    <property type="match status" value="1"/>
</dbReference>
<sequence>MEPNRPPGLVSRFLYRNKFLDYIGRHPELKRQMALDIARGLQYLHSRDPPVIHGDIKPDNVLISDNGAAQLNDFGTSQILDVQGFTTKTMRNMRYTAPELLPIAETLIDPRPTMQSDIFSLGMLFLVFFNHRPNIELQSSIPYNHIRLVNDNGASEVKLLKRIHAGERPMRDRYPGIEGDGIWNTITACWQGHLMQRPNINQVVQMLQML</sequence>
<dbReference type="Gene3D" id="1.10.510.10">
    <property type="entry name" value="Transferase(Phosphotransferase) domain 1"/>
    <property type="match status" value="1"/>
</dbReference>
<organism evidence="4 5">
    <name type="scientific">Athelia psychrophila</name>
    <dbReference type="NCBI Taxonomy" id="1759441"/>
    <lineage>
        <taxon>Eukaryota</taxon>
        <taxon>Fungi</taxon>
        <taxon>Dikarya</taxon>
        <taxon>Basidiomycota</taxon>
        <taxon>Agaricomycotina</taxon>
        <taxon>Agaricomycetes</taxon>
        <taxon>Agaricomycetidae</taxon>
        <taxon>Atheliales</taxon>
        <taxon>Atheliaceae</taxon>
        <taxon>Athelia</taxon>
    </lineage>
</organism>
<evidence type="ECO:0000313" key="4">
    <source>
        <dbReference type="EMBL" id="KZP25896.1"/>
    </source>
</evidence>
<dbReference type="EMBL" id="KV417518">
    <property type="protein sequence ID" value="KZP25896.1"/>
    <property type="molecule type" value="Genomic_DNA"/>
</dbReference>
<dbReference type="InterPro" id="IPR051681">
    <property type="entry name" value="Ser/Thr_Kinases-Pseudokinases"/>
</dbReference>
<dbReference type="InterPro" id="IPR000719">
    <property type="entry name" value="Prot_kinase_dom"/>
</dbReference>
<dbReference type="Pfam" id="PF00069">
    <property type="entry name" value="Pkinase"/>
    <property type="match status" value="1"/>
</dbReference>
<dbReference type="SUPFAM" id="SSF56112">
    <property type="entry name" value="Protein kinase-like (PK-like)"/>
    <property type="match status" value="1"/>
</dbReference>